<dbReference type="GO" id="GO:0003950">
    <property type="term" value="F:NAD+ poly-ADP-ribosyltransferase activity"/>
    <property type="evidence" value="ECO:0007669"/>
    <property type="project" value="UniProtKB-UniRule"/>
</dbReference>
<evidence type="ECO:0000259" key="7">
    <source>
        <dbReference type="PROSITE" id="PS50918"/>
    </source>
</evidence>
<dbReference type="InterPro" id="IPR037197">
    <property type="entry name" value="WWE_dom_sf"/>
</dbReference>
<comment type="caution">
    <text evidence="9">The sequence shown here is derived from an EMBL/GenBank/DDBJ whole genome shotgun (WGS) entry which is preliminary data.</text>
</comment>
<dbReference type="Gene3D" id="3.90.228.10">
    <property type="match status" value="1"/>
</dbReference>
<proteinExistence type="inferred from homology"/>
<name>A0AAD7RDU2_9TELE</name>
<accession>A0AAD7RDU2</accession>
<dbReference type="GO" id="GO:0005634">
    <property type="term" value="C:nucleus"/>
    <property type="evidence" value="ECO:0007669"/>
    <property type="project" value="UniProtKB-SubCell"/>
</dbReference>
<gene>
    <name evidence="9" type="ORF">AAFF_G00248370</name>
</gene>
<keyword evidence="5" id="KW-0328">Glycosyltransferase</keyword>
<dbReference type="InterPro" id="IPR051712">
    <property type="entry name" value="ARTD-AVP"/>
</dbReference>
<keyword evidence="10" id="KW-1185">Reference proteome</keyword>
<feature type="compositionally biased region" description="Acidic residues" evidence="6">
    <location>
        <begin position="223"/>
        <end position="232"/>
    </location>
</feature>
<dbReference type="SUPFAM" id="SSF117839">
    <property type="entry name" value="WWE domain"/>
    <property type="match status" value="1"/>
</dbReference>
<comment type="similarity">
    <text evidence="4">Belongs to the ARTD/PARP family.</text>
</comment>
<dbReference type="Gene3D" id="3.30.720.50">
    <property type="match status" value="1"/>
</dbReference>
<evidence type="ECO:0000259" key="8">
    <source>
        <dbReference type="PROSITE" id="PS51059"/>
    </source>
</evidence>
<evidence type="ECO:0000313" key="9">
    <source>
        <dbReference type="EMBL" id="KAJ8378123.1"/>
    </source>
</evidence>
<dbReference type="SMART" id="SM00678">
    <property type="entry name" value="WWE"/>
    <property type="match status" value="1"/>
</dbReference>
<feature type="region of interest" description="Disordered" evidence="6">
    <location>
        <begin position="155"/>
        <end position="238"/>
    </location>
</feature>
<dbReference type="InterPro" id="IPR004170">
    <property type="entry name" value="WWE_dom"/>
</dbReference>
<organism evidence="9 10">
    <name type="scientific">Aldrovandia affinis</name>
    <dbReference type="NCBI Taxonomy" id="143900"/>
    <lineage>
        <taxon>Eukaryota</taxon>
        <taxon>Metazoa</taxon>
        <taxon>Chordata</taxon>
        <taxon>Craniata</taxon>
        <taxon>Vertebrata</taxon>
        <taxon>Euteleostomi</taxon>
        <taxon>Actinopterygii</taxon>
        <taxon>Neopterygii</taxon>
        <taxon>Teleostei</taxon>
        <taxon>Notacanthiformes</taxon>
        <taxon>Halosauridae</taxon>
        <taxon>Aldrovandia</taxon>
    </lineage>
</organism>
<comment type="pathway">
    <text evidence="2">Protein modification; protein ubiquitination.</text>
</comment>
<comment type="subcellular location">
    <subcellularLocation>
        <location evidence="1">Nucleus</location>
    </subcellularLocation>
</comment>
<keyword evidence="3" id="KW-0539">Nucleus</keyword>
<dbReference type="PROSITE" id="PS51059">
    <property type="entry name" value="PARP_CATALYTIC"/>
    <property type="match status" value="1"/>
</dbReference>
<feature type="domain" description="WWE" evidence="7">
    <location>
        <begin position="358"/>
        <end position="436"/>
    </location>
</feature>
<dbReference type="Proteomes" id="UP001221898">
    <property type="component" value="Unassembled WGS sequence"/>
</dbReference>
<feature type="region of interest" description="Disordered" evidence="6">
    <location>
        <begin position="49"/>
        <end position="101"/>
    </location>
</feature>
<evidence type="ECO:0000256" key="1">
    <source>
        <dbReference type="ARBA" id="ARBA00004123"/>
    </source>
</evidence>
<dbReference type="PANTHER" id="PTHR45740">
    <property type="entry name" value="POLY [ADP-RIBOSE] POLYMERASE"/>
    <property type="match status" value="1"/>
</dbReference>
<feature type="domain" description="PARP catalytic" evidence="8">
    <location>
        <begin position="485"/>
        <end position="693"/>
    </location>
</feature>
<dbReference type="GO" id="GO:1990404">
    <property type="term" value="F:NAD+-protein mono-ADP-ribosyltransferase activity"/>
    <property type="evidence" value="ECO:0007669"/>
    <property type="project" value="TreeGrafter"/>
</dbReference>
<dbReference type="AlphaFoldDB" id="A0AAD7RDU2"/>
<sequence>MRQSPPPSRRPGALSGRREKGTARVGVARAVCLNGGLLVTHGTVLGTRVNGRQGIPMRRPRRSRKPSSFRDRFEVHPSSVAMESASRPLPKAAEQVPDEPSPVAPYLKKKPEPKCLQALDPILTSLLSSDALVAGGDGLFVSPKSLRARRHLCSPAGAKQAWRKRPCPRDEAAADPGAGGGRGGGGPAAKLRPSDPPSGKGARAPLDVSRGVTPAPDAPARPEDEEEGEGGEGEGGAAAPAGCCPGGGIFQGKSEEASLDLVFDFLTQLQYHTHPDGGVPICVDFLRGSVRRAGTGAWRSVCDDSQDQLERLYCNPDNESVRVKYQGCVFTLDLHTMQMHDFVYDQVRRLTTPPCPVTTPPDANPTSNYHTVWKYYCKDDLGWREYSEPVVRLIEEATGHGLKEVRFVTLQNQYVLNIQEGFQQNAVFGFRREIRKRPLFLSSVLLTPYLQTLGGLPSSKSPGGVPPPSPTTPTQPAPPAPPRLFPETWLPMASCQDFLQVSVSPEDRSYRTVYSLFHRTVSETRFRILKILRVQNPFLWEKYKRKKEYMSRKMSESERGLNERHLFHGTSQDAVEGICKHNFDPRVCGKHATMFGQGSYFARKAIYSHNFSKRSPKGVHCMFLAKVLTGRFTVGNPCMRRPPPVRSGDPSSDLFDSCVDNWVDPQIFVIFNDDQCYPYFIIQYEEVSSTVPI</sequence>
<evidence type="ECO:0000256" key="4">
    <source>
        <dbReference type="ARBA" id="ARBA00024347"/>
    </source>
</evidence>
<dbReference type="InterPro" id="IPR018123">
    <property type="entry name" value="WWE-dom_subgr"/>
</dbReference>
<dbReference type="InterPro" id="IPR012317">
    <property type="entry name" value="Poly(ADP-ribose)pol_cat_dom"/>
</dbReference>
<dbReference type="GO" id="GO:0008270">
    <property type="term" value="F:zinc ion binding"/>
    <property type="evidence" value="ECO:0007669"/>
    <property type="project" value="InterPro"/>
</dbReference>
<feature type="compositionally biased region" description="Pro residues" evidence="6">
    <location>
        <begin position="464"/>
        <end position="483"/>
    </location>
</feature>
<dbReference type="SUPFAM" id="SSF56399">
    <property type="entry name" value="ADP-ribosylation"/>
    <property type="match status" value="1"/>
</dbReference>
<evidence type="ECO:0000256" key="6">
    <source>
        <dbReference type="SAM" id="MobiDB-lite"/>
    </source>
</evidence>
<dbReference type="PANTHER" id="PTHR45740:SF7">
    <property type="entry name" value="PROTEIN MONO-ADP-RIBOSYLTRANSFERASE TIPARP"/>
    <property type="match status" value="1"/>
</dbReference>
<dbReference type="CDD" id="cd01439">
    <property type="entry name" value="TCCD_inducible_PARP_like"/>
    <property type="match status" value="1"/>
</dbReference>
<feature type="region of interest" description="Disordered" evidence="6">
    <location>
        <begin position="456"/>
        <end position="483"/>
    </location>
</feature>
<feature type="compositionally biased region" description="Basic residues" evidence="6">
    <location>
        <begin position="58"/>
        <end position="67"/>
    </location>
</feature>
<keyword evidence="5" id="KW-0520">NAD</keyword>
<dbReference type="EC" id="2.4.2.-" evidence="5"/>
<protein>
    <recommendedName>
        <fullName evidence="5">Poly [ADP-ribose] polymerase</fullName>
        <shortName evidence="5">PARP</shortName>
        <ecNumber evidence="5">2.4.2.-</ecNumber>
    </recommendedName>
</protein>
<dbReference type="Pfam" id="PF00644">
    <property type="entry name" value="PARP"/>
    <property type="match status" value="1"/>
</dbReference>
<evidence type="ECO:0000256" key="5">
    <source>
        <dbReference type="RuleBase" id="RU362114"/>
    </source>
</evidence>
<dbReference type="PROSITE" id="PS50918">
    <property type="entry name" value="WWE"/>
    <property type="match status" value="1"/>
</dbReference>
<evidence type="ECO:0000256" key="3">
    <source>
        <dbReference type="ARBA" id="ARBA00023242"/>
    </source>
</evidence>
<evidence type="ECO:0000313" key="10">
    <source>
        <dbReference type="Proteomes" id="UP001221898"/>
    </source>
</evidence>
<dbReference type="Pfam" id="PF02825">
    <property type="entry name" value="WWE"/>
    <property type="match status" value="1"/>
</dbReference>
<reference evidence="9" key="1">
    <citation type="journal article" date="2023" name="Science">
        <title>Genome structures resolve the early diversification of teleost fishes.</title>
        <authorList>
            <person name="Parey E."/>
            <person name="Louis A."/>
            <person name="Montfort J."/>
            <person name="Bouchez O."/>
            <person name="Roques C."/>
            <person name="Iampietro C."/>
            <person name="Lluch J."/>
            <person name="Castinel A."/>
            <person name="Donnadieu C."/>
            <person name="Desvignes T."/>
            <person name="Floi Bucao C."/>
            <person name="Jouanno E."/>
            <person name="Wen M."/>
            <person name="Mejri S."/>
            <person name="Dirks R."/>
            <person name="Jansen H."/>
            <person name="Henkel C."/>
            <person name="Chen W.J."/>
            <person name="Zahm M."/>
            <person name="Cabau C."/>
            <person name="Klopp C."/>
            <person name="Thompson A.W."/>
            <person name="Robinson-Rechavi M."/>
            <person name="Braasch I."/>
            <person name="Lecointre G."/>
            <person name="Bobe J."/>
            <person name="Postlethwait J.H."/>
            <person name="Berthelot C."/>
            <person name="Roest Crollius H."/>
            <person name="Guiguen Y."/>
        </authorList>
    </citation>
    <scope>NUCLEOTIDE SEQUENCE</scope>
    <source>
        <strain evidence="9">NC1722</strain>
    </source>
</reference>
<feature type="region of interest" description="Disordered" evidence="6">
    <location>
        <begin position="1"/>
        <end position="23"/>
    </location>
</feature>
<feature type="compositionally biased region" description="Gly residues" evidence="6">
    <location>
        <begin position="177"/>
        <end position="187"/>
    </location>
</feature>
<evidence type="ECO:0000256" key="2">
    <source>
        <dbReference type="ARBA" id="ARBA00004906"/>
    </source>
</evidence>
<dbReference type="EMBL" id="JAINUG010000331">
    <property type="protein sequence ID" value="KAJ8378123.1"/>
    <property type="molecule type" value="Genomic_DNA"/>
</dbReference>
<keyword evidence="5" id="KW-0808">Transferase</keyword>